<dbReference type="Proteomes" id="UP000768646">
    <property type="component" value="Unassembled WGS sequence"/>
</dbReference>
<sequence>MRVSLIPFFIGVAYAFLRDIEFAEESSDFFPRGAKYLNNYHKSLHNPYEDLSESPFKDEQDISKLTTVFQSLILANTSINDDIPILNLSGYIKGPEDMDGCIKMSSTYCSFVESIGGNSSDAKDLKDMCKDKSELCKLILLYLNETCIITKNKLNETIGQFSKDNCTQLLKECLNMETCCGTILNSTCTEIKEKCKNSSSTTPTQNTTVPEPSSSGTVDETMVETVITIPAETYTGTGTIVTYVTTDVTVNASEPETVLESATTTITLCECTCPPGACTHESTSCDHESTSMSSDEPSSSESTPEPTPEPTDSVEPDEPKQTDSTKEDCTVMETVTVTADSTKSSNKGDKTNTRSGGIRLKGLHKEGFICMIISMLIGIWVVA</sequence>
<evidence type="ECO:0000313" key="1">
    <source>
        <dbReference type="EMBL" id="KAG4305848.1"/>
    </source>
</evidence>
<protein>
    <submittedName>
        <fullName evidence="1">Uncharacterized protein</fullName>
    </submittedName>
</protein>
<dbReference type="EMBL" id="JABTEG010000002">
    <property type="protein sequence ID" value="KAG4305848.1"/>
    <property type="molecule type" value="Genomic_DNA"/>
</dbReference>
<accession>A0ACB7CE37</accession>
<gene>
    <name evidence="1" type="ORF">PORY_000758</name>
</gene>
<keyword evidence="2" id="KW-1185">Reference proteome</keyword>
<comment type="caution">
    <text evidence="1">The sequence shown here is derived from an EMBL/GenBank/DDBJ whole genome shotgun (WGS) entry which is preliminary data.</text>
</comment>
<name>A0ACB7CE37_9ASCO</name>
<proteinExistence type="predicted"/>
<reference evidence="1 2" key="1">
    <citation type="journal article" date="2021" name="Commun. Biol.">
        <title>Genomic insights into the host specific adaptation of the Pneumocystis genus.</title>
        <authorList>
            <person name="Cisse O.H."/>
            <person name="Ma L."/>
            <person name="Dekker J.P."/>
            <person name="Khil P.P."/>
            <person name="Youn J.-H."/>
            <person name="Brenchley J.M."/>
            <person name="Blair R."/>
            <person name="Pahar B."/>
            <person name="Chabe M."/>
            <person name="Van Rompay K.K.A."/>
            <person name="Keesler R."/>
            <person name="Sukura A."/>
            <person name="Hirsch V."/>
            <person name="Kutty G."/>
            <person name="Liu Y."/>
            <person name="Peng L."/>
            <person name="Chen J."/>
            <person name="Song J."/>
            <person name="Weissenbacher-Lang C."/>
            <person name="Xu J."/>
            <person name="Upham N.S."/>
            <person name="Stajich J.E."/>
            <person name="Cuomo C.A."/>
            <person name="Cushion M.T."/>
            <person name="Kovacs J.A."/>
        </authorList>
    </citation>
    <scope>NUCLEOTIDE SEQUENCE [LARGE SCALE GENOMIC DNA]</scope>
    <source>
        <strain evidence="1 2">RABM</strain>
    </source>
</reference>
<organism evidence="1 2">
    <name type="scientific">Pneumocystis oryctolagi</name>
    <dbReference type="NCBI Taxonomy" id="42067"/>
    <lineage>
        <taxon>Eukaryota</taxon>
        <taxon>Fungi</taxon>
        <taxon>Dikarya</taxon>
        <taxon>Ascomycota</taxon>
        <taxon>Taphrinomycotina</taxon>
        <taxon>Pneumocystomycetes</taxon>
        <taxon>Pneumocystaceae</taxon>
        <taxon>Pneumocystis</taxon>
    </lineage>
</organism>
<evidence type="ECO:0000313" key="2">
    <source>
        <dbReference type="Proteomes" id="UP000768646"/>
    </source>
</evidence>